<dbReference type="InterPro" id="IPR001849">
    <property type="entry name" value="PH_domain"/>
</dbReference>
<feature type="compositionally biased region" description="Acidic residues" evidence="2">
    <location>
        <begin position="1888"/>
        <end position="1899"/>
    </location>
</feature>
<dbReference type="PANTHER" id="PTHR12752">
    <property type="entry name" value="PHOSPHOINOSITOL 3-PHOSPHATE-BINDING PROTEIN"/>
    <property type="match status" value="1"/>
</dbReference>
<feature type="compositionally biased region" description="Polar residues" evidence="2">
    <location>
        <begin position="1400"/>
        <end position="1421"/>
    </location>
</feature>
<feature type="region of interest" description="Disordered" evidence="2">
    <location>
        <begin position="624"/>
        <end position="661"/>
    </location>
</feature>
<feature type="compositionally biased region" description="Polar residues" evidence="2">
    <location>
        <begin position="1645"/>
        <end position="1661"/>
    </location>
</feature>
<feature type="compositionally biased region" description="Basic and acidic residues" evidence="2">
    <location>
        <begin position="735"/>
        <end position="746"/>
    </location>
</feature>
<name>A0ABM1SEY8_LIMPO</name>
<dbReference type="Proteomes" id="UP000694941">
    <property type="component" value="Unplaced"/>
</dbReference>
<dbReference type="SMART" id="SM00233">
    <property type="entry name" value="PH"/>
    <property type="match status" value="1"/>
</dbReference>
<keyword evidence="1" id="KW-0175">Coiled coil</keyword>
<dbReference type="PROSITE" id="PS50003">
    <property type="entry name" value="PH_DOMAIN"/>
    <property type="match status" value="1"/>
</dbReference>
<feature type="compositionally biased region" description="Polar residues" evidence="2">
    <location>
        <begin position="1461"/>
        <end position="1473"/>
    </location>
</feature>
<evidence type="ECO:0000256" key="1">
    <source>
        <dbReference type="SAM" id="Coils"/>
    </source>
</evidence>
<feature type="region of interest" description="Disordered" evidence="2">
    <location>
        <begin position="1641"/>
        <end position="1661"/>
    </location>
</feature>
<dbReference type="Gene3D" id="2.30.29.30">
    <property type="entry name" value="Pleckstrin-homology domain (PH domain)/Phosphotyrosine-binding domain (PTB)"/>
    <property type="match status" value="1"/>
</dbReference>
<feature type="region of interest" description="Disordered" evidence="2">
    <location>
        <begin position="725"/>
        <end position="788"/>
    </location>
</feature>
<evidence type="ECO:0000256" key="2">
    <source>
        <dbReference type="SAM" id="MobiDB-lite"/>
    </source>
</evidence>
<dbReference type="Pfam" id="PF25541">
    <property type="entry name" value="TBCA_PH"/>
    <property type="match status" value="1"/>
</dbReference>
<feature type="region of interest" description="Disordered" evidence="2">
    <location>
        <begin position="201"/>
        <end position="239"/>
    </location>
</feature>
<dbReference type="Pfam" id="PF00169">
    <property type="entry name" value="PH"/>
    <property type="match status" value="1"/>
</dbReference>
<feature type="region of interest" description="Disordered" evidence="2">
    <location>
        <begin position="1400"/>
        <end position="1474"/>
    </location>
</feature>
<protein>
    <submittedName>
        <fullName evidence="5">Uncharacterized protein LOC106459913 isoform X1</fullName>
    </submittedName>
</protein>
<dbReference type="GeneID" id="106459913"/>
<feature type="compositionally biased region" description="Polar residues" evidence="2">
    <location>
        <begin position="1439"/>
        <end position="1453"/>
    </location>
</feature>
<evidence type="ECO:0000259" key="3">
    <source>
        <dbReference type="PROSITE" id="PS50003"/>
    </source>
</evidence>
<dbReference type="RefSeq" id="XP_022242193.1">
    <property type="nucleotide sequence ID" value="XM_022386485.1"/>
</dbReference>
<feature type="coiled-coil region" evidence="1">
    <location>
        <begin position="1096"/>
        <end position="1130"/>
    </location>
</feature>
<feature type="region of interest" description="Disordered" evidence="2">
    <location>
        <begin position="1876"/>
        <end position="1916"/>
    </location>
</feature>
<feature type="compositionally biased region" description="Basic and acidic residues" evidence="2">
    <location>
        <begin position="1525"/>
        <end position="1544"/>
    </location>
</feature>
<dbReference type="CDD" id="cd13248">
    <property type="entry name" value="PH_PEPP1_2_3"/>
    <property type="match status" value="1"/>
</dbReference>
<feature type="domain" description="PH" evidence="3">
    <location>
        <begin position="91"/>
        <end position="190"/>
    </location>
</feature>
<feature type="region of interest" description="Disordered" evidence="2">
    <location>
        <begin position="1358"/>
        <end position="1378"/>
    </location>
</feature>
<feature type="compositionally biased region" description="Basic residues" evidence="2">
    <location>
        <begin position="771"/>
        <end position="788"/>
    </location>
</feature>
<dbReference type="SUPFAM" id="SSF50729">
    <property type="entry name" value="PH domain-like"/>
    <property type="match status" value="1"/>
</dbReference>
<feature type="region of interest" description="Disordered" evidence="2">
    <location>
        <begin position="1561"/>
        <end position="1611"/>
    </location>
</feature>
<reference evidence="5" key="1">
    <citation type="submission" date="2025-08" db="UniProtKB">
        <authorList>
            <consortium name="RefSeq"/>
        </authorList>
    </citation>
    <scope>IDENTIFICATION</scope>
    <source>
        <tissue evidence="5">Muscle</tissue>
    </source>
</reference>
<feature type="compositionally biased region" description="Basic and acidic residues" evidence="2">
    <location>
        <begin position="1876"/>
        <end position="1887"/>
    </location>
</feature>
<dbReference type="InterPro" id="IPR011993">
    <property type="entry name" value="PH-like_dom_sf"/>
</dbReference>
<feature type="compositionally biased region" description="Basic and acidic residues" evidence="2">
    <location>
        <begin position="630"/>
        <end position="639"/>
    </location>
</feature>
<evidence type="ECO:0000313" key="4">
    <source>
        <dbReference type="Proteomes" id="UP000694941"/>
    </source>
</evidence>
<gene>
    <name evidence="5" type="primary">LOC106459913</name>
</gene>
<feature type="compositionally biased region" description="Basic and acidic residues" evidence="2">
    <location>
        <begin position="1368"/>
        <end position="1378"/>
    </location>
</feature>
<accession>A0ABM1SEY8</accession>
<dbReference type="PANTHER" id="PTHR12752:SF9">
    <property type="entry name" value="KRAMER, ISOFORM I"/>
    <property type="match status" value="1"/>
</dbReference>
<feature type="region of interest" description="Disordered" evidence="2">
    <location>
        <begin position="1681"/>
        <end position="1701"/>
    </location>
</feature>
<dbReference type="InterPro" id="IPR057971">
    <property type="entry name" value="PKHA4-7_TBCA"/>
</dbReference>
<dbReference type="InterPro" id="IPR040392">
    <property type="entry name" value="PKHA4-7_PH"/>
</dbReference>
<organism evidence="4 5">
    <name type="scientific">Limulus polyphemus</name>
    <name type="common">Atlantic horseshoe crab</name>
    <dbReference type="NCBI Taxonomy" id="6850"/>
    <lineage>
        <taxon>Eukaryota</taxon>
        <taxon>Metazoa</taxon>
        <taxon>Ecdysozoa</taxon>
        <taxon>Arthropoda</taxon>
        <taxon>Chelicerata</taxon>
        <taxon>Merostomata</taxon>
        <taxon>Xiphosura</taxon>
        <taxon>Limulidae</taxon>
        <taxon>Limulus</taxon>
    </lineage>
</organism>
<proteinExistence type="predicted"/>
<feature type="region of interest" description="Disordered" evidence="2">
    <location>
        <begin position="1490"/>
        <end position="1544"/>
    </location>
</feature>
<feature type="compositionally biased region" description="Pro residues" evidence="2">
    <location>
        <begin position="650"/>
        <end position="659"/>
    </location>
</feature>
<sequence>MDWRELCVSLLCCRSYQKEDSIRTQPVIERKGPLSGYASPLRGYGAIRTGQLPHNMSINSESPAVDDKKSYSRRNYVYIRPPNVQRDNQAQVTLKGWLFRLEGGPLRQWKRRWFVLADYCLFYYKDPEEDRLLGSVILPSYRISPCAADDKITRKFSFKAEHQNMKTYFFAAESRELMIQWMNALCLATIMQTFTRRHSSIDQLSMPPTPGLDEEEDSGFTSYQSRKLQDREDPRGTLNSSCVSTQFSCDQSTQDLPRDIEGNVVVVNDGTNDSGFLSSSERYLSQYGSQSVIQCSVSPRGKTGHSYYSFGPPKPKRLHASCMSLPQGAPDLVPPQDIIPGMGRFVLPCDQKRFYDSDKYNLDSKKYNNWGDEYTYWTWQGDGYYEQQPQRYLYISQELNPGYELWSRQRSPQDYENSNIYRNSAQPVNIMAREPLLPRPHSDKLGNMMLDLDQSPEMPSLSDVDHSPQLQHEMEKEDSNELLDRIAQDPSYLYDLRNGRKSGNISSEDHLKSVFDSYYRSTSNLRGQQYQSAVGSSQYIRSATDTDSKVLATQMHQTANSHGLVSAHPMFINENIYEPFDSRRQEQIVLVPHHSMKSDVLDIQRKAQQEESIKRFMEWKERMLPSPMAEKQKFERNRSGEFATSNESPGLPPPRPPLPETYCQQVLQDIENLEVQQKVQEFYLQNNQTNKAVHSNHFSPSKSNGNHEHSEALYKPRRISYGEAELETQQQVRTPSEDRRETDKNQKTNKPPLKTQESPPSSVRIRESSRPKVRRTSWRGKSPGHRKAVGRAIMSDSELHVHRQSSKIYRLVQHSSALSSHHKSISISAGELLEKTHEELVLFLIQLRQSQMQLSKSREQCQMQMINEQRMGQVKPHEKDHQTKYMKLYEELEDLQEQYELLRPLINLVENLVKLGTLSGATERKSASLSRLERVGIEKYIPSEKMLEFAHHLQERQKLRGEIEGVEMITIDSEGLEEKLSRLYQLDCLVQEESSHFASLQNDKEMLEQALNTVQEKLNERNWDSPVEMEKLRKQQRLIEKELSHIRSLLSQSAMRLEERTSEVCKVEHKILVLRQKIQHALTASHRRKEMSSISKADLETELLRVQNFLESLSKRRQEISNVIETLKIKSKHKQLPSIQKVREGASGVIGSATLPPKRKHRSAYMETDLDSSSSHELGVMRKPETTSRWERHYVNTTEISQQKPERTVVSHSGVVQNDSLLNSTLPTNVYKLANQDHQVRVNHRDRQTPLYLTLQQRDLQGRLNYIDQAVLNQKDQHARLNPQNHEQQIQSEHVRINQASLSDRNNLHYQNLLSWPSQRIRLNQPRLNQHDNQVTLSQPKQQICLLDQRGKRIQPELSRRISSPNHARPDKPDQNERLHYSNLHGRQNQLDEKEKLNQNCYGRSNQPDQNGILSQLNYPANPTHLPARLNQPEHHIRQNQPNQNGRHNQSEQPSRHKQPDNSGKLHQSSQPNQEDKFNELDQNISISQPNQHVKSNQPDHHSKLNQNTKTYQPTNQSRINQPDQHFKEDQSEQHKPQPDQHINVDKSAQQDKFYKADVLTRPHQQDQETSLTQPEYHLGENQPSSISPLGLPQSHTTTEEARRASDSCLSDTKQINCDNQAEVRLFVTSDCMKSQEEVKPVTAAETTSPHRPTSLFSPTHTVQIQRKTLSAHERLFGGASTSPLLTSSTEHKSSSHQSLISPRLHGQLYRKPKRRHHTITGTGSQQFLDQSSPRMFGPSSRHFHMDRCSRTASTPDIVRSTIRKTEVFDERIIDRELGLPQKIDIPERYIEDEPEKLSAAEKIRRNQKAENIRKMLSEATAYEEPTKMEGTESETMIKKVNEEKKKRAHLLALNHTIAKEVMERSKLVAMIATLERLDPDTVRQKEEEEAQDEDDEDFSPVQPLPVIQQRENYLT</sequence>
<keyword evidence="4" id="KW-1185">Reference proteome</keyword>
<feature type="compositionally biased region" description="Polar residues" evidence="2">
    <location>
        <begin position="1505"/>
        <end position="1524"/>
    </location>
</feature>
<evidence type="ECO:0000313" key="5">
    <source>
        <dbReference type="RefSeq" id="XP_022242193.1"/>
    </source>
</evidence>